<keyword evidence="3" id="KW-0732">Signal</keyword>
<dbReference type="Pfam" id="PF17210">
    <property type="entry name" value="SdrD_B"/>
    <property type="match status" value="4"/>
</dbReference>
<feature type="compositionally biased region" description="Low complexity" evidence="4">
    <location>
        <begin position="1674"/>
        <end position="1770"/>
    </location>
</feature>
<feature type="compositionally biased region" description="Low complexity" evidence="4">
    <location>
        <begin position="347"/>
        <end position="517"/>
    </location>
</feature>
<organism evidence="6 7">
    <name type="scientific">Skeletonema marinoi</name>
    <dbReference type="NCBI Taxonomy" id="267567"/>
    <lineage>
        <taxon>Eukaryota</taxon>
        <taxon>Sar</taxon>
        <taxon>Stramenopiles</taxon>
        <taxon>Ochrophyta</taxon>
        <taxon>Bacillariophyta</taxon>
        <taxon>Coscinodiscophyceae</taxon>
        <taxon>Thalassiosirophycidae</taxon>
        <taxon>Thalassiosirales</taxon>
        <taxon>Skeletonemataceae</taxon>
        <taxon>Skeletonema</taxon>
        <taxon>Skeletonema marinoi-dohrnii complex</taxon>
    </lineage>
</organism>
<feature type="compositionally biased region" description="Low complexity" evidence="4">
    <location>
        <begin position="691"/>
        <end position="843"/>
    </location>
</feature>
<dbReference type="SUPFAM" id="SSF117074">
    <property type="entry name" value="Hypothetical protein PA1324"/>
    <property type="match status" value="4"/>
</dbReference>
<feature type="region of interest" description="Disordered" evidence="4">
    <location>
        <begin position="1672"/>
        <end position="1770"/>
    </location>
</feature>
<reference evidence="6" key="1">
    <citation type="submission" date="2023-06" db="EMBL/GenBank/DDBJ databases">
        <title>Survivors Of The Sea: Transcriptome response of Skeletonema marinoi to long-term dormancy.</title>
        <authorList>
            <person name="Pinder M.I.M."/>
            <person name="Kourtchenko O."/>
            <person name="Robertson E.K."/>
            <person name="Larsson T."/>
            <person name="Maumus F."/>
            <person name="Osuna-Cruz C.M."/>
            <person name="Vancaester E."/>
            <person name="Stenow R."/>
            <person name="Vandepoele K."/>
            <person name="Ploug H."/>
            <person name="Bruchert V."/>
            <person name="Godhe A."/>
            <person name="Topel M."/>
        </authorList>
    </citation>
    <scope>NUCLEOTIDE SEQUENCE</scope>
    <source>
        <strain evidence="6">R05AC</strain>
    </source>
</reference>
<feature type="compositionally biased region" description="Low complexity" evidence="4">
    <location>
        <begin position="526"/>
        <end position="602"/>
    </location>
</feature>
<evidence type="ECO:0000313" key="7">
    <source>
        <dbReference type="Proteomes" id="UP001224775"/>
    </source>
</evidence>
<feature type="domain" description="SD-repeat containing protein B" evidence="5">
    <location>
        <begin position="845"/>
        <end position="941"/>
    </location>
</feature>
<dbReference type="PANTHER" id="PTHR23303:SF15">
    <property type="entry name" value="COLOSSIN-A"/>
    <property type="match status" value="1"/>
</dbReference>
<feature type="compositionally biased region" description="Low complexity" evidence="4">
    <location>
        <begin position="309"/>
        <end position="324"/>
    </location>
</feature>
<feature type="domain" description="SD-repeat containing protein B" evidence="5">
    <location>
        <begin position="969"/>
        <end position="1048"/>
    </location>
</feature>
<feature type="domain" description="SD-repeat containing protein B" evidence="5">
    <location>
        <begin position="1216"/>
        <end position="1327"/>
    </location>
</feature>
<feature type="compositionally biased region" description="Low complexity" evidence="4">
    <location>
        <begin position="277"/>
        <end position="299"/>
    </location>
</feature>
<evidence type="ECO:0000259" key="5">
    <source>
        <dbReference type="Pfam" id="PF17210"/>
    </source>
</evidence>
<evidence type="ECO:0000256" key="2">
    <source>
        <dbReference type="ARBA" id="ARBA00022525"/>
    </source>
</evidence>
<dbReference type="EMBL" id="JATAAI010000033">
    <property type="protein sequence ID" value="KAK1735596.1"/>
    <property type="molecule type" value="Genomic_DNA"/>
</dbReference>
<dbReference type="InterPro" id="IPR013783">
    <property type="entry name" value="Ig-like_fold"/>
</dbReference>
<accession>A0AAD9D671</accession>
<proteinExistence type="predicted"/>
<dbReference type="InterPro" id="IPR051417">
    <property type="entry name" value="SDr/BOS_complex"/>
</dbReference>
<comment type="caution">
    <text evidence="6">The sequence shown here is derived from an EMBL/GenBank/DDBJ whole genome shotgun (WGS) entry which is preliminary data.</text>
</comment>
<feature type="region of interest" description="Disordered" evidence="4">
    <location>
        <begin position="248"/>
        <end position="849"/>
    </location>
</feature>
<gene>
    <name evidence="6" type="ORF">QTG54_013759</name>
</gene>
<evidence type="ECO:0000256" key="3">
    <source>
        <dbReference type="ARBA" id="ARBA00022729"/>
    </source>
</evidence>
<keyword evidence="7" id="KW-1185">Reference proteome</keyword>
<evidence type="ECO:0000256" key="1">
    <source>
        <dbReference type="ARBA" id="ARBA00004613"/>
    </source>
</evidence>
<feature type="domain" description="SD-repeat containing protein B" evidence="5">
    <location>
        <begin position="1105"/>
        <end position="1212"/>
    </location>
</feature>
<feature type="compositionally biased region" description="Polar residues" evidence="4">
    <location>
        <begin position="327"/>
        <end position="346"/>
    </location>
</feature>
<dbReference type="PANTHER" id="PTHR23303">
    <property type="entry name" value="CARBOXYPEPTIDASE REGULATORY REGION-CONTAINING"/>
    <property type="match status" value="1"/>
</dbReference>
<feature type="compositionally biased region" description="Low complexity" evidence="4">
    <location>
        <begin position="253"/>
        <end position="267"/>
    </location>
</feature>
<sequence length="1902" mass="198655">MRLAAPSQRWKTRCLPAYNGFIAISYPIKKQIVIIKMNFKIGLLALASIFGTSSAIYPAGPCMNDVWQGTDNSGTELSCNANEVSTTVLGIDGPLSCKKGDIIVVNITTSIYFRASRYDFAIYTLTDNSGELDDPIFGNECAVDVLTQEDADFAPDNIQNQDRDACYDVVAKSGWTLEQFKFQDNLHVPCEGDPGNTTQTVHLQNCFSWRTNGQNELCDSEHPPYPGASSKCDCASMDLGILIFEEGVPSNKPSNAPSESSFPSSVPTLAPSASSKPSGFPSLLPTSSSSPSNQPSLFPTISKMPSSVPSLAPSTTSNPSSLPSFEPSISQGPTNQPSYSPSTSKQPSAEPTSTPSLSTSPSANPTTAPSTSQTPTHQPSTSPSVSSFPSSVPSLSPSASAQPSAEPSLSPSTSAQPSAEPSSSPSISAAPSSKPSLNPTLSSKPSSGPSASPSTSAQPSAEPSASPSTSAAPSSKPSLNPTLSSKPSSGPSSSPSISAQPSSDPSSSPSGSVAPTSKPSLNPTLSSKPSSGPSSSPSVSAQPSSDPSLSPSESAAPTSKPSLNPTLSSKPSSGPSLSPSVSSQPSAEPSSSPSISVEPTSQPSLNPTLSSKPSSGPSSSPSISAQPSSGPSMSPSESAAPSSEPSLNPTLSSKPSSGPSSSPSVSSQPSAEPSSSPSISAEPTSQPSLNPTLSSKPSSGPSSYPSTSSQPSAAPSAPPSISAEPTSQPSLSPTLSSKPSSEPSSSPSTSTEPSSEPSSSPSSSAAPSSKPSLSPTLSSKPSSGPSSSPSISAQPSPEPSASPSISAQPSPEPSLSPSESTAPSSHPSLTPSVSPSSNPTSVSGVGGTVWDDMNGDGFIDGGESMLPAIEVSLLDEGGNVVQTTTSASDGSYFFSGVLPDTYSIKVFSGTEYIFSPVVGGGNQMRSSTVESGDNQIIQFGSGQGTSDPITLSGGGERDDMHAGMYKPITIGNKVWNDINGNGIQEAGEPGIPSVEVSLVDSIGAVVETTETDADGYYRFTGLPPGKYSVQFQLPSGYSFTQSAEVLGDIQLDGLSLASADGSFLLADVTSDAKVDTGETEQIEVVSGDVNLSLDAGIYIPAKIIGFVWHDLNANGIQEEGEEGIEGAVITLFSDASASEVAVSDSTGKYLFDDLRPGGYYGFFEAPTQEYFMSPTGQGSSDTDSDFDPDSRTNSLVALLSGDENVSTFDAGLYKHASVGNFVWLDSAADGIQGVDEIGFPFPVTINLYNMNNELQTSTISNETGAYLFEELMPGYYEIEFLMEEGDILSPPFRGNDEQLDSNVDPTTKRAQVSLLSGEDNFSVDAGIIANAPYYPDWAWDVQVCTNDGFDPEWMTSNNEGEQIYLYRNKEECCENHFWWRMAQCMANEEYKFYRNGEICDSKLEFEDWEMNSPAEWTDTKLFDTLDECCANLFSYDYSGCMGRSPVIFKFDFCFDIGSLLPPIDCQTADIHANVLEDAINIGLGEGSDANITRIGDASLTKVGGSTQCGGSLEGQDFINDLTGTIGQPDLSDLPDSTTVCGVITTESYDCTADECLNDIYQDIIDSLNVYVDSEFTTTLNFLATTRLPPVEELQIAEGITGSLSTYNLLLPSTISSQLGDRKYFKDNDSCGQKTAFATWETKYDTLLDCCSANFNWQLDQCCADGGGCGSNDPSTTTSATTTGSPVTTTTSSTVQTTTESPVTTTTSTVQTTTESPITSTTSSTVQTTTETPVTSTTSSTVQTTTESPVTSTTSTVQTTTESPITSTTSSTVQTTTDVTTTSAPVLRFFADQSFGADKLCNLKPLSEFESWEEPYTELKDCCTNKWSWDYAKCCNGEGLGGCGDPPPTVKYYPTWQDGKLCQSKTSFDGWEVSYDTLEDCCTSTFAYAFEACCLSDGMGGCI</sequence>
<dbReference type="GO" id="GO:0005576">
    <property type="term" value="C:extracellular region"/>
    <property type="evidence" value="ECO:0007669"/>
    <property type="project" value="UniProtKB-SubCell"/>
</dbReference>
<comment type="subcellular location">
    <subcellularLocation>
        <location evidence="1">Secreted</location>
    </subcellularLocation>
</comment>
<dbReference type="InterPro" id="IPR033764">
    <property type="entry name" value="Sdr_B"/>
</dbReference>
<dbReference type="Proteomes" id="UP001224775">
    <property type="component" value="Unassembled WGS sequence"/>
</dbReference>
<protein>
    <submittedName>
        <fullName evidence="6">SdrD B-like domain-containing protein</fullName>
    </submittedName>
</protein>
<feature type="compositionally biased region" description="Polar residues" evidence="4">
    <location>
        <begin position="681"/>
        <end position="690"/>
    </location>
</feature>
<name>A0AAD9D671_9STRA</name>
<keyword evidence="2" id="KW-0964">Secreted</keyword>
<evidence type="ECO:0000256" key="4">
    <source>
        <dbReference type="SAM" id="MobiDB-lite"/>
    </source>
</evidence>
<evidence type="ECO:0000313" key="6">
    <source>
        <dbReference type="EMBL" id="KAK1735596.1"/>
    </source>
</evidence>
<dbReference type="Gene3D" id="2.60.40.10">
    <property type="entry name" value="Immunoglobulins"/>
    <property type="match status" value="4"/>
</dbReference>
<feature type="compositionally biased region" description="Low complexity" evidence="4">
    <location>
        <begin position="610"/>
        <end position="680"/>
    </location>
</feature>